<dbReference type="EMBL" id="KN831780">
    <property type="protein sequence ID" value="KIM41430.1"/>
    <property type="molecule type" value="Genomic_DNA"/>
</dbReference>
<gene>
    <name evidence="1" type="ORF">M413DRAFT_27783</name>
</gene>
<reference evidence="1 2" key="1">
    <citation type="submission" date="2014-04" db="EMBL/GenBank/DDBJ databases">
        <authorList>
            <consortium name="DOE Joint Genome Institute"/>
            <person name="Kuo A."/>
            <person name="Gay G."/>
            <person name="Dore J."/>
            <person name="Kohler A."/>
            <person name="Nagy L.G."/>
            <person name="Floudas D."/>
            <person name="Copeland A."/>
            <person name="Barry K.W."/>
            <person name="Cichocki N."/>
            <person name="Veneault-Fourrey C."/>
            <person name="LaButti K."/>
            <person name="Lindquist E.A."/>
            <person name="Lipzen A."/>
            <person name="Lundell T."/>
            <person name="Morin E."/>
            <person name="Murat C."/>
            <person name="Sun H."/>
            <person name="Tunlid A."/>
            <person name="Henrissat B."/>
            <person name="Grigoriev I.V."/>
            <person name="Hibbett D.S."/>
            <person name="Martin F."/>
            <person name="Nordberg H.P."/>
            <person name="Cantor M.N."/>
            <person name="Hua S.X."/>
        </authorList>
    </citation>
    <scope>NUCLEOTIDE SEQUENCE [LARGE SCALE GENOMIC DNA]</scope>
    <source>
        <strain evidence="2">h7</strain>
    </source>
</reference>
<dbReference type="Proteomes" id="UP000053424">
    <property type="component" value="Unassembled WGS sequence"/>
</dbReference>
<organism evidence="1 2">
    <name type="scientific">Hebeloma cylindrosporum</name>
    <dbReference type="NCBI Taxonomy" id="76867"/>
    <lineage>
        <taxon>Eukaryota</taxon>
        <taxon>Fungi</taxon>
        <taxon>Dikarya</taxon>
        <taxon>Basidiomycota</taxon>
        <taxon>Agaricomycotina</taxon>
        <taxon>Agaricomycetes</taxon>
        <taxon>Agaricomycetidae</taxon>
        <taxon>Agaricales</taxon>
        <taxon>Agaricineae</taxon>
        <taxon>Hymenogastraceae</taxon>
        <taxon>Hebeloma</taxon>
    </lineage>
</organism>
<keyword evidence="2" id="KW-1185">Reference proteome</keyword>
<accession>A0A0C3BXW8</accession>
<evidence type="ECO:0008006" key="3">
    <source>
        <dbReference type="Google" id="ProtNLM"/>
    </source>
</evidence>
<sequence length="520" mass="59164">MDSTRSSDLALVASDLPDARRGIIFPPEVLAHVFSSLLKSYTLHYTEETADAIWEEAFDVRMASQVCEFWRNVALSGSCAHIWGTIINVDTSSDFWVEELLHRSGNAPLLIQSRSALCTSPRSFTSFKWEIILSEMHRIQYLDLTLETYEAHELMHWFSQPAPMLETLALRGAFDNPLSFADMARASLIIPQGKHLFNNNSPKLRNGSVTLDNFLFFSCPSNYPESLNIVRLNLCLKDLPLILMSAISGTSLISYVNSAGPALVLRNLQELVLVGNMEATQLLSRMIIPHTCMVTLSITQVRTYHTMDDLLPWRWLKDHFSPWKTNNNPLHSWSLLTIRNGWFAFHAATKDDPQDCPWFVHEFQGLRQGSTPASRFLEFLTENAILEDSAVVRLDFHRSSRDSSGRLESILGTLFSQCKRLTQLTLVDRSVRHIVPSWNVRLLLIEGSFPADASLMEKLMVEYLDEQGIYQIPHLNLEVAQGDGRNFVRRGELVSRDFWSIVQPPFVCKKPGQISLGFFW</sequence>
<reference evidence="2" key="2">
    <citation type="submission" date="2015-01" db="EMBL/GenBank/DDBJ databases">
        <title>Evolutionary Origins and Diversification of the Mycorrhizal Mutualists.</title>
        <authorList>
            <consortium name="DOE Joint Genome Institute"/>
            <consortium name="Mycorrhizal Genomics Consortium"/>
            <person name="Kohler A."/>
            <person name="Kuo A."/>
            <person name="Nagy L.G."/>
            <person name="Floudas D."/>
            <person name="Copeland A."/>
            <person name="Barry K.W."/>
            <person name="Cichocki N."/>
            <person name="Veneault-Fourrey C."/>
            <person name="LaButti K."/>
            <person name="Lindquist E.A."/>
            <person name="Lipzen A."/>
            <person name="Lundell T."/>
            <person name="Morin E."/>
            <person name="Murat C."/>
            <person name="Riley R."/>
            <person name="Ohm R."/>
            <person name="Sun H."/>
            <person name="Tunlid A."/>
            <person name="Henrissat B."/>
            <person name="Grigoriev I.V."/>
            <person name="Hibbett D.S."/>
            <person name="Martin F."/>
        </authorList>
    </citation>
    <scope>NUCLEOTIDE SEQUENCE [LARGE SCALE GENOMIC DNA]</scope>
    <source>
        <strain evidence="2">h7</strain>
    </source>
</reference>
<evidence type="ECO:0000313" key="1">
    <source>
        <dbReference type="EMBL" id="KIM41430.1"/>
    </source>
</evidence>
<proteinExistence type="predicted"/>
<evidence type="ECO:0000313" key="2">
    <source>
        <dbReference type="Proteomes" id="UP000053424"/>
    </source>
</evidence>
<dbReference type="OrthoDB" id="2914771at2759"/>
<dbReference type="HOGENOM" id="CLU_034753_0_0_1"/>
<protein>
    <recommendedName>
        <fullName evidence="3">F-box domain-containing protein</fullName>
    </recommendedName>
</protein>
<name>A0A0C3BXW8_HEBCY</name>
<dbReference type="AlphaFoldDB" id="A0A0C3BXW8"/>